<evidence type="ECO:0000313" key="2">
    <source>
        <dbReference type="Proteomes" id="UP000254575"/>
    </source>
</evidence>
<keyword evidence="2" id="KW-1185">Reference proteome</keyword>
<gene>
    <name evidence="1" type="ORF">NCTC10717_01771</name>
</gene>
<dbReference type="SUPFAM" id="SSF109755">
    <property type="entry name" value="PhoU-like"/>
    <property type="match status" value="1"/>
</dbReference>
<organism evidence="1 2">
    <name type="scientific">Suttonella indologenes</name>
    <dbReference type="NCBI Taxonomy" id="13276"/>
    <lineage>
        <taxon>Bacteria</taxon>
        <taxon>Pseudomonadati</taxon>
        <taxon>Pseudomonadota</taxon>
        <taxon>Gammaproteobacteria</taxon>
        <taxon>Cardiobacteriales</taxon>
        <taxon>Cardiobacteriaceae</taxon>
        <taxon>Suttonella</taxon>
    </lineage>
</organism>
<reference evidence="1 2" key="1">
    <citation type="submission" date="2018-06" db="EMBL/GenBank/DDBJ databases">
        <authorList>
            <consortium name="Pathogen Informatics"/>
            <person name="Doyle S."/>
        </authorList>
    </citation>
    <scope>NUCLEOTIDE SEQUENCE [LARGE SCALE GENOMIC DNA]</scope>
    <source>
        <strain evidence="1 2">NCTC10717</strain>
    </source>
</reference>
<accession>A0A380N0D4</accession>
<evidence type="ECO:0000313" key="1">
    <source>
        <dbReference type="EMBL" id="SUO98032.1"/>
    </source>
</evidence>
<dbReference type="AlphaFoldDB" id="A0A380N0D4"/>
<protein>
    <submittedName>
        <fullName evidence="1">Uncharacterized protein</fullName>
    </submittedName>
</protein>
<sequence>MALDKHTHKRYDEKLQNLQNLLMEMARLCESQLYSVSKYLRREANLDILENIEARITASTNTTSILIKNVSASSPNVYLSLSTYAILPPVSISPPIWNASATNAAKSRAS</sequence>
<dbReference type="RefSeq" id="WP_245888112.1">
    <property type="nucleotide sequence ID" value="NZ_UHIA01000004.1"/>
</dbReference>
<name>A0A380N0D4_9GAMM</name>
<proteinExistence type="predicted"/>
<dbReference type="Proteomes" id="UP000254575">
    <property type="component" value="Unassembled WGS sequence"/>
</dbReference>
<dbReference type="EMBL" id="UHIA01000004">
    <property type="protein sequence ID" value="SUO98032.1"/>
    <property type="molecule type" value="Genomic_DNA"/>
</dbReference>